<proteinExistence type="predicted"/>
<sequence length="148" mass="16965">MHPARLHSGVLRYTTSDRMFPPTMGLADTKQESARDRWVQQQMEEAMRHLVLEQMEGETVQRRSPPDFHVAAAVFPKLSSATTPSPRLSVNPAMPSSLVPAQDSVAMPDELEERLRFFARQNMSFRRTSLLHPSPELKEKIRETFIHL</sequence>
<keyword evidence="2" id="KW-1185">Reference proteome</keyword>
<dbReference type="Proteomes" id="UP001434883">
    <property type="component" value="Unassembled WGS sequence"/>
</dbReference>
<evidence type="ECO:0000313" key="1">
    <source>
        <dbReference type="EMBL" id="MEQ2214907.1"/>
    </source>
</evidence>
<evidence type="ECO:0000313" key="2">
    <source>
        <dbReference type="Proteomes" id="UP001434883"/>
    </source>
</evidence>
<gene>
    <name evidence="1" type="ORF">XENOCAPTIV_023584</name>
</gene>
<protein>
    <submittedName>
        <fullName evidence="1">Uncharacterized protein</fullName>
    </submittedName>
</protein>
<comment type="caution">
    <text evidence="1">The sequence shown here is derived from an EMBL/GenBank/DDBJ whole genome shotgun (WGS) entry which is preliminary data.</text>
</comment>
<name>A0ABV0S2X5_9TELE</name>
<organism evidence="1 2">
    <name type="scientific">Xenoophorus captivus</name>
    <dbReference type="NCBI Taxonomy" id="1517983"/>
    <lineage>
        <taxon>Eukaryota</taxon>
        <taxon>Metazoa</taxon>
        <taxon>Chordata</taxon>
        <taxon>Craniata</taxon>
        <taxon>Vertebrata</taxon>
        <taxon>Euteleostomi</taxon>
        <taxon>Actinopterygii</taxon>
        <taxon>Neopterygii</taxon>
        <taxon>Teleostei</taxon>
        <taxon>Neoteleostei</taxon>
        <taxon>Acanthomorphata</taxon>
        <taxon>Ovalentaria</taxon>
        <taxon>Atherinomorphae</taxon>
        <taxon>Cyprinodontiformes</taxon>
        <taxon>Goodeidae</taxon>
        <taxon>Xenoophorus</taxon>
    </lineage>
</organism>
<accession>A0ABV0S2X5</accession>
<dbReference type="EMBL" id="JAHRIN010067757">
    <property type="protein sequence ID" value="MEQ2214907.1"/>
    <property type="molecule type" value="Genomic_DNA"/>
</dbReference>
<reference evidence="1 2" key="1">
    <citation type="submission" date="2021-06" db="EMBL/GenBank/DDBJ databases">
        <authorList>
            <person name="Palmer J.M."/>
        </authorList>
    </citation>
    <scope>NUCLEOTIDE SEQUENCE [LARGE SCALE GENOMIC DNA]</scope>
    <source>
        <strain evidence="1 2">XC_2019</strain>
        <tissue evidence="1">Muscle</tissue>
    </source>
</reference>